<evidence type="ECO:0000256" key="5">
    <source>
        <dbReference type="RuleBase" id="RU003682"/>
    </source>
</evidence>
<keyword evidence="2 5" id="KW-0479">Metal-binding</keyword>
<dbReference type="InterPro" id="IPR005123">
    <property type="entry name" value="Oxoglu/Fe-dep_dioxygenase_dom"/>
</dbReference>
<evidence type="ECO:0000256" key="2">
    <source>
        <dbReference type="ARBA" id="ARBA00022723"/>
    </source>
</evidence>
<dbReference type="GO" id="GO:0016491">
    <property type="term" value="F:oxidoreductase activity"/>
    <property type="evidence" value="ECO:0007669"/>
    <property type="project" value="UniProtKB-KW"/>
</dbReference>
<keyword evidence="8" id="KW-1185">Reference proteome</keyword>
<dbReference type="FunFam" id="2.60.120.330:FF:000018">
    <property type="entry name" value="2-oxoglutarate (2OG) and Fe(II)-dependent oxygenase superfamily protein"/>
    <property type="match status" value="1"/>
</dbReference>
<dbReference type="AlphaFoldDB" id="A0A3L6PBN0"/>
<sequence length="375" mass="41123">MAEPWKIPPIVQELAAGVQEPPSRYVVRDQDRPAAAAAAAMPEPIPIVDLSRLSAADDGGGADGEVAKLRCALQNWGLFLAVGHGIEPGFLAEMMQVTRGFFNLPTEEKQKYSNLVNGKEFRFEGYGNDVVLSEDQILDWCDRLYLIVEPESRVVGSLWPARPPAFSAVLREYTARCRRIADVVLSSLARLLGLREDRFVGMMNEGVAMTHARFNYYPRCPRPDLVLGLKSHSDASVITVVLIDDAVGGLQVQKPNDGGGVWYDVPIVPSALLVNVGDAIEITSNGFFTSPVHRAVANAERDRVSLAMFYTLDPEKEIEPLPELVDEKRPRRYGKTTTKDYLAVLFERFAGGARAMDTVKISTAELDSGTGSEDG</sequence>
<keyword evidence="4 5" id="KW-0408">Iron</keyword>
<feature type="domain" description="Fe2OG dioxygenase" evidence="6">
    <location>
        <begin position="208"/>
        <end position="312"/>
    </location>
</feature>
<dbReference type="Proteomes" id="UP000275267">
    <property type="component" value="Unassembled WGS sequence"/>
</dbReference>
<dbReference type="InterPro" id="IPR026992">
    <property type="entry name" value="DIOX_N"/>
</dbReference>
<comment type="caution">
    <text evidence="7">The sequence shown here is derived from an EMBL/GenBank/DDBJ whole genome shotgun (WGS) entry which is preliminary data.</text>
</comment>
<dbReference type="OrthoDB" id="288590at2759"/>
<keyword evidence="3 5" id="KW-0560">Oxidoreductase</keyword>
<dbReference type="SUPFAM" id="SSF51197">
    <property type="entry name" value="Clavaminate synthase-like"/>
    <property type="match status" value="1"/>
</dbReference>
<dbReference type="GO" id="GO:0046872">
    <property type="term" value="F:metal ion binding"/>
    <property type="evidence" value="ECO:0007669"/>
    <property type="project" value="UniProtKB-KW"/>
</dbReference>
<evidence type="ECO:0000259" key="6">
    <source>
        <dbReference type="PROSITE" id="PS51471"/>
    </source>
</evidence>
<dbReference type="Gene3D" id="2.60.120.330">
    <property type="entry name" value="B-lactam Antibiotic, Isopenicillin N Synthase, Chain"/>
    <property type="match status" value="1"/>
</dbReference>
<reference evidence="8" key="1">
    <citation type="journal article" date="2019" name="Nat. Commun.">
        <title>The genome of broomcorn millet.</title>
        <authorList>
            <person name="Zou C."/>
            <person name="Miki D."/>
            <person name="Li D."/>
            <person name="Tang Q."/>
            <person name="Xiao L."/>
            <person name="Rajput S."/>
            <person name="Deng P."/>
            <person name="Jia W."/>
            <person name="Huang R."/>
            <person name="Zhang M."/>
            <person name="Sun Y."/>
            <person name="Hu J."/>
            <person name="Fu X."/>
            <person name="Schnable P.S."/>
            <person name="Li F."/>
            <person name="Zhang H."/>
            <person name="Feng B."/>
            <person name="Zhu X."/>
            <person name="Liu R."/>
            <person name="Schnable J.C."/>
            <person name="Zhu J.-K."/>
            <person name="Zhang H."/>
        </authorList>
    </citation>
    <scope>NUCLEOTIDE SEQUENCE [LARGE SCALE GENOMIC DNA]</scope>
</reference>
<dbReference type="PROSITE" id="PS51471">
    <property type="entry name" value="FE2OG_OXY"/>
    <property type="match status" value="1"/>
</dbReference>
<dbReference type="PRINTS" id="PR00682">
    <property type="entry name" value="IPNSYNTHASE"/>
</dbReference>
<dbReference type="InterPro" id="IPR027443">
    <property type="entry name" value="IPNS-like_sf"/>
</dbReference>
<name>A0A3L6PBN0_PANMI</name>
<comment type="similarity">
    <text evidence="1 5">Belongs to the iron/ascorbate-dependent oxidoreductase family.</text>
</comment>
<dbReference type="STRING" id="4540.A0A3L6PBN0"/>
<evidence type="ECO:0000256" key="4">
    <source>
        <dbReference type="ARBA" id="ARBA00023004"/>
    </source>
</evidence>
<evidence type="ECO:0000313" key="7">
    <source>
        <dbReference type="EMBL" id="RLM54309.1"/>
    </source>
</evidence>
<dbReference type="EMBL" id="PQIB02000018">
    <property type="protein sequence ID" value="RLM54309.1"/>
    <property type="molecule type" value="Genomic_DNA"/>
</dbReference>
<evidence type="ECO:0000256" key="1">
    <source>
        <dbReference type="ARBA" id="ARBA00008056"/>
    </source>
</evidence>
<organism evidence="7 8">
    <name type="scientific">Panicum miliaceum</name>
    <name type="common">Proso millet</name>
    <name type="synonym">Broomcorn millet</name>
    <dbReference type="NCBI Taxonomy" id="4540"/>
    <lineage>
        <taxon>Eukaryota</taxon>
        <taxon>Viridiplantae</taxon>
        <taxon>Streptophyta</taxon>
        <taxon>Embryophyta</taxon>
        <taxon>Tracheophyta</taxon>
        <taxon>Spermatophyta</taxon>
        <taxon>Magnoliopsida</taxon>
        <taxon>Liliopsida</taxon>
        <taxon>Poales</taxon>
        <taxon>Poaceae</taxon>
        <taxon>PACMAD clade</taxon>
        <taxon>Panicoideae</taxon>
        <taxon>Panicodae</taxon>
        <taxon>Paniceae</taxon>
        <taxon>Panicinae</taxon>
        <taxon>Panicum</taxon>
        <taxon>Panicum sect. Panicum</taxon>
    </lineage>
</organism>
<dbReference type="InterPro" id="IPR050295">
    <property type="entry name" value="Plant_2OG-oxidoreductases"/>
</dbReference>
<dbReference type="Pfam" id="PF03171">
    <property type="entry name" value="2OG-FeII_Oxy"/>
    <property type="match status" value="1"/>
</dbReference>
<gene>
    <name evidence="7" type="ORF">C2845_PM10G00110</name>
</gene>
<dbReference type="InterPro" id="IPR044861">
    <property type="entry name" value="IPNS-like_FE2OG_OXY"/>
</dbReference>
<evidence type="ECO:0000313" key="8">
    <source>
        <dbReference type="Proteomes" id="UP000275267"/>
    </source>
</evidence>
<dbReference type="Pfam" id="PF14226">
    <property type="entry name" value="DIOX_N"/>
    <property type="match status" value="1"/>
</dbReference>
<dbReference type="PANTHER" id="PTHR47991">
    <property type="entry name" value="OXOGLUTARATE/IRON-DEPENDENT DIOXYGENASE"/>
    <property type="match status" value="1"/>
</dbReference>
<accession>A0A3L6PBN0</accession>
<proteinExistence type="inferred from homology"/>
<evidence type="ECO:0000256" key="3">
    <source>
        <dbReference type="ARBA" id="ARBA00023002"/>
    </source>
</evidence>
<protein>
    <submittedName>
        <fullName evidence="7">Protein SRG1-like</fullName>
    </submittedName>
</protein>